<dbReference type="Pfam" id="PF04273">
    <property type="entry name" value="BLH_phosphatase"/>
    <property type="match status" value="1"/>
</dbReference>
<reference evidence="2 3" key="1">
    <citation type="submission" date="2022-10" db="EMBL/GenBank/DDBJ databases">
        <title>Roseococcus glaciei nov., sp. nov., isolated from glacier.</title>
        <authorList>
            <person name="Liu Q."/>
            <person name="Xin Y.-H."/>
        </authorList>
    </citation>
    <scope>NUCLEOTIDE SEQUENCE [LARGE SCALE GENOMIC DNA]</scope>
    <source>
        <strain evidence="2 3">MDT2-1-1</strain>
    </source>
</reference>
<dbReference type="InterPro" id="IPR005939">
    <property type="entry name" value="BLH_phosphatase-like"/>
</dbReference>
<dbReference type="Proteomes" id="UP001526430">
    <property type="component" value="Unassembled WGS sequence"/>
</dbReference>
<evidence type="ECO:0000259" key="1">
    <source>
        <dbReference type="Pfam" id="PF04273"/>
    </source>
</evidence>
<name>A0ABT3P119_9PROT</name>
<gene>
    <name evidence="2" type="ORF">OF850_21115</name>
</gene>
<dbReference type="EMBL" id="JAPFQI010000026">
    <property type="protein sequence ID" value="MCW8088102.1"/>
    <property type="molecule type" value="Genomic_DNA"/>
</dbReference>
<accession>A0ABT3P119</accession>
<evidence type="ECO:0000313" key="3">
    <source>
        <dbReference type="Proteomes" id="UP001526430"/>
    </source>
</evidence>
<dbReference type="SUPFAM" id="SSF52799">
    <property type="entry name" value="(Phosphotyrosine protein) phosphatases II"/>
    <property type="match status" value="1"/>
</dbReference>
<protein>
    <submittedName>
        <fullName evidence="2">Protein tyrosine phosphatase family protein</fullName>
    </submittedName>
</protein>
<dbReference type="InterPro" id="IPR029021">
    <property type="entry name" value="Prot-tyrosine_phosphatase-like"/>
</dbReference>
<comment type="caution">
    <text evidence="2">The sequence shown here is derived from an EMBL/GenBank/DDBJ whole genome shotgun (WGS) entry which is preliminary data.</text>
</comment>
<keyword evidence="3" id="KW-1185">Reference proteome</keyword>
<dbReference type="CDD" id="cd14503">
    <property type="entry name" value="PTP-bact"/>
    <property type="match status" value="1"/>
</dbReference>
<dbReference type="RefSeq" id="WP_301592304.1">
    <property type="nucleotide sequence ID" value="NZ_JAPFQI010000026.1"/>
</dbReference>
<sequence>MGQRFKINDKMTIVTDQPSEEELRALSKEGFKAVVNLRSEGEQNQPLAPSAEGEVVRSTGLDYAHVPVVATAPSHDQVDRFREAISGMEGPVLVHCASGKRAGAFAILQVAKEEGLSGDEALARVKSLGMDWKSPELENFVRQNLDGRK</sequence>
<organism evidence="2 3">
    <name type="scientific">Sabulicella glaciei</name>
    <dbReference type="NCBI Taxonomy" id="2984948"/>
    <lineage>
        <taxon>Bacteria</taxon>
        <taxon>Pseudomonadati</taxon>
        <taxon>Pseudomonadota</taxon>
        <taxon>Alphaproteobacteria</taxon>
        <taxon>Acetobacterales</taxon>
        <taxon>Acetobacteraceae</taxon>
        <taxon>Sabulicella</taxon>
    </lineage>
</organism>
<feature type="domain" description="Beta-lactamase hydrolase-like protein phosphatase-like" evidence="1">
    <location>
        <begin position="14"/>
        <end position="104"/>
    </location>
</feature>
<proteinExistence type="predicted"/>
<evidence type="ECO:0000313" key="2">
    <source>
        <dbReference type="EMBL" id="MCW8088102.1"/>
    </source>
</evidence>
<dbReference type="Gene3D" id="3.90.190.10">
    <property type="entry name" value="Protein tyrosine phosphatase superfamily"/>
    <property type="match status" value="1"/>
</dbReference>